<dbReference type="AlphaFoldDB" id="A0A852T1A3"/>
<dbReference type="Gene3D" id="2.60.120.10">
    <property type="entry name" value="Jelly Rolls"/>
    <property type="match status" value="1"/>
</dbReference>
<keyword evidence="2 5" id="KW-0560">Oxidoreductase</keyword>
<dbReference type="Pfam" id="PF07992">
    <property type="entry name" value="Pyr_redox_2"/>
    <property type="match status" value="1"/>
</dbReference>
<comment type="caution">
    <text evidence="5">The sequence shown here is derived from an EMBL/GenBank/DDBJ whole genome shotgun (WGS) entry which is preliminary data.</text>
</comment>
<dbReference type="SUPFAM" id="SSF51206">
    <property type="entry name" value="cAMP-binding domain-like"/>
    <property type="match status" value="1"/>
</dbReference>
<dbReference type="PROSITE" id="PS50042">
    <property type="entry name" value="CNMP_BINDING_3"/>
    <property type="match status" value="1"/>
</dbReference>
<evidence type="ECO:0000256" key="3">
    <source>
        <dbReference type="ARBA" id="ARBA00048132"/>
    </source>
</evidence>
<gene>
    <name evidence="5" type="ORF">BJ963_002885</name>
</gene>
<reference evidence="5 6" key="1">
    <citation type="submission" date="2020-07" db="EMBL/GenBank/DDBJ databases">
        <title>Sequencing the genomes of 1000 actinobacteria strains.</title>
        <authorList>
            <person name="Klenk H.-P."/>
        </authorList>
    </citation>
    <scope>NUCLEOTIDE SEQUENCE [LARGE SCALE GENOMIC DNA]</scope>
    <source>
        <strain evidence="5 6">DSM 23871</strain>
    </source>
</reference>
<dbReference type="EC" id="1.8.1.9" evidence="5"/>
<dbReference type="EMBL" id="JACCBJ010000001">
    <property type="protein sequence ID" value="NYD75366.1"/>
    <property type="molecule type" value="Genomic_DNA"/>
</dbReference>
<dbReference type="SMART" id="SM00100">
    <property type="entry name" value="cNMP"/>
    <property type="match status" value="1"/>
</dbReference>
<dbReference type="SUPFAM" id="SSF51905">
    <property type="entry name" value="FAD/NAD(P)-binding domain"/>
    <property type="match status" value="1"/>
</dbReference>
<dbReference type="Proteomes" id="UP000589620">
    <property type="component" value="Unassembled WGS sequence"/>
</dbReference>
<protein>
    <submittedName>
        <fullName evidence="5">Thioredoxin reductase (NADPH)</fullName>
        <ecNumber evidence="5">1.8.1.9</ecNumber>
    </submittedName>
</protein>
<comment type="catalytic activity">
    <reaction evidence="3">
        <text>[thioredoxin]-dithiol + NADP(+) = [thioredoxin]-disulfide + NADPH + H(+)</text>
        <dbReference type="Rhea" id="RHEA:20345"/>
        <dbReference type="Rhea" id="RHEA-COMP:10698"/>
        <dbReference type="Rhea" id="RHEA-COMP:10700"/>
        <dbReference type="ChEBI" id="CHEBI:15378"/>
        <dbReference type="ChEBI" id="CHEBI:29950"/>
        <dbReference type="ChEBI" id="CHEBI:50058"/>
        <dbReference type="ChEBI" id="CHEBI:57783"/>
        <dbReference type="ChEBI" id="CHEBI:58349"/>
        <dbReference type="EC" id="1.8.1.9"/>
    </reaction>
</comment>
<proteinExistence type="predicted"/>
<evidence type="ECO:0000259" key="4">
    <source>
        <dbReference type="PROSITE" id="PS50042"/>
    </source>
</evidence>
<dbReference type="InterPro" id="IPR036188">
    <property type="entry name" value="FAD/NAD-bd_sf"/>
</dbReference>
<accession>A0A852T1A3</accession>
<evidence type="ECO:0000256" key="2">
    <source>
        <dbReference type="ARBA" id="ARBA00023002"/>
    </source>
</evidence>
<dbReference type="Pfam" id="PF00027">
    <property type="entry name" value="cNMP_binding"/>
    <property type="match status" value="1"/>
</dbReference>
<dbReference type="InterPro" id="IPR014710">
    <property type="entry name" value="RmlC-like_jellyroll"/>
</dbReference>
<evidence type="ECO:0000313" key="5">
    <source>
        <dbReference type="EMBL" id="NYD75366.1"/>
    </source>
</evidence>
<name>A0A852T1A3_9MICO</name>
<evidence type="ECO:0000313" key="6">
    <source>
        <dbReference type="Proteomes" id="UP000589620"/>
    </source>
</evidence>
<dbReference type="RefSeq" id="WP_179457314.1">
    <property type="nucleotide sequence ID" value="NZ_BAAAPX010000001.1"/>
</dbReference>
<keyword evidence="1" id="KW-0285">Flavoprotein</keyword>
<dbReference type="GO" id="GO:0004791">
    <property type="term" value="F:thioredoxin-disulfide reductase (NADPH) activity"/>
    <property type="evidence" value="ECO:0007669"/>
    <property type="project" value="UniProtKB-EC"/>
</dbReference>
<organism evidence="5 6">
    <name type="scientific">Leifsonia soli</name>
    <dbReference type="NCBI Taxonomy" id="582665"/>
    <lineage>
        <taxon>Bacteria</taxon>
        <taxon>Bacillati</taxon>
        <taxon>Actinomycetota</taxon>
        <taxon>Actinomycetes</taxon>
        <taxon>Micrococcales</taxon>
        <taxon>Microbacteriaceae</taxon>
        <taxon>Leifsonia</taxon>
    </lineage>
</organism>
<dbReference type="CDD" id="cd00038">
    <property type="entry name" value="CAP_ED"/>
    <property type="match status" value="1"/>
</dbReference>
<dbReference type="InterPro" id="IPR018490">
    <property type="entry name" value="cNMP-bd_dom_sf"/>
</dbReference>
<dbReference type="InterPro" id="IPR000595">
    <property type="entry name" value="cNMP-bd_dom"/>
</dbReference>
<dbReference type="InterPro" id="IPR023753">
    <property type="entry name" value="FAD/NAD-binding_dom"/>
</dbReference>
<feature type="domain" description="Cyclic nucleotide-binding" evidence="4">
    <location>
        <begin position="24"/>
        <end position="141"/>
    </location>
</feature>
<keyword evidence="6" id="KW-1185">Reference proteome</keyword>
<dbReference type="PANTHER" id="PTHR48105">
    <property type="entry name" value="THIOREDOXIN REDUCTASE 1-RELATED-RELATED"/>
    <property type="match status" value="1"/>
</dbReference>
<dbReference type="PRINTS" id="PR00368">
    <property type="entry name" value="FADPNR"/>
</dbReference>
<sequence length="567" mass="59722">MDSEGDRQQEVFRAPAGTAANPVLTPAEMAGIAALGLTHSFRAGEYLFQAGDADIDFFVIEEGEVDVVQEATADSPERVVSRWQAGEFLGELNMLNGQRSLLSARMIRPGLVRRIPLASLRRRMAADHAIADTLLSAFRARRRLLMSTADMTLQIVGVEGSPDAMALRRYVARMELPHRWVDARTEAGRSALQVCGVVEDELPVVITRGGVHRRAAPAQLAEALGLSFRARGGAGSRFDLVVIGAGPAGLAAGIYGASEGLSTLVLDELAPGGQAASSSRIENYLGFPDGLSGADLTELAALQALKFGVRFSAPTRVIALSTGSDAVRIELDSGDAVHAGAVIVATGAQYRRLPLDRWAEFEGGSIFFAATELEARSCGARPVAVVGGANSAGQAALFLADQGSRVHLIVRGPSVRAEMSAYLVDRVLGHPRIDVLTSTQVTRLHGRSQLDAMTVTTADGGSQRIDAAGLFCFIGAHPGTEWISAAERDDSGFLLTDADIPAVGPAWQALNRRPLPFETSLPRVFAAGDVRHGSMKRVAAAVGEGSSAVASVHRVLARDAVAPSGQK</sequence>
<dbReference type="Gene3D" id="3.50.50.60">
    <property type="entry name" value="FAD/NAD(P)-binding domain"/>
    <property type="match status" value="2"/>
</dbReference>
<dbReference type="PRINTS" id="PR00469">
    <property type="entry name" value="PNDRDTASEII"/>
</dbReference>
<dbReference type="InterPro" id="IPR050097">
    <property type="entry name" value="Ferredoxin-NADP_redctase_2"/>
</dbReference>
<evidence type="ECO:0000256" key="1">
    <source>
        <dbReference type="ARBA" id="ARBA00022630"/>
    </source>
</evidence>